<dbReference type="InParanoid" id="A0A7J6IGR7"/>
<evidence type="ECO:0000313" key="3">
    <source>
        <dbReference type="EMBL" id="KAF4474535.1"/>
    </source>
</evidence>
<dbReference type="AlphaFoldDB" id="A0A7J6IGR7"/>
<dbReference type="Proteomes" id="UP000011096">
    <property type="component" value="Unassembled WGS sequence"/>
</dbReference>
<keyword evidence="3" id="KW-0378">Hydrolase</keyword>
<keyword evidence="1" id="KW-1133">Transmembrane helix</keyword>
<dbReference type="EMBL" id="ANPB02000011">
    <property type="protein sequence ID" value="KAF4474535.1"/>
    <property type="molecule type" value="Genomic_DNA"/>
</dbReference>
<keyword evidence="1" id="KW-0472">Membrane</keyword>
<keyword evidence="1" id="KW-0812">Transmembrane</keyword>
<evidence type="ECO:0000256" key="2">
    <source>
        <dbReference type="SAM" id="SignalP"/>
    </source>
</evidence>
<dbReference type="RefSeq" id="XP_031883984.1">
    <property type="nucleotide sequence ID" value="XM_032037394.1"/>
</dbReference>
<gene>
    <name evidence="3" type="primary">aurD</name>
    <name evidence="3" type="ORF">CGGC5_v016774</name>
</gene>
<reference evidence="3 4" key="2">
    <citation type="submission" date="2020-04" db="EMBL/GenBank/DDBJ databases">
        <title>Genome sequencing and assembly of multiple isolates from the Colletotrichum gloeosporioides species complex.</title>
        <authorList>
            <person name="Gan P."/>
            <person name="Shirasu K."/>
        </authorList>
    </citation>
    <scope>NUCLEOTIDE SEQUENCE [LARGE SCALE GENOMIC DNA]</scope>
    <source>
        <strain evidence="3 4">Nara gc5</strain>
    </source>
</reference>
<feature type="transmembrane region" description="Helical" evidence="1">
    <location>
        <begin position="233"/>
        <end position="254"/>
    </location>
</feature>
<evidence type="ECO:0000256" key="1">
    <source>
        <dbReference type="SAM" id="Phobius"/>
    </source>
</evidence>
<name>A0A7J6IGR7_COLFN</name>
<accession>A0A7J6IGR7</accession>
<sequence length="364" mass="39609">MSRTVFTAVFLANFYLAKVAINDLGNANGLNDVVAKNLEAEPITFTTVRQLDSLLTMLVRFFQPIVQGTDLPLTLFSIFMAGQLLAVHMLIIVEGMRAGNRGKIVSYTTAWGMLWQLITFGVTLPLYFLAWLWTSEIPSTTSAFSFVDAISIPPADGETVTTAWSLGVLLPSILAGLPRTQFFSPYFREAALAIWQAFPLWTGILQAILPKLTTAPEARYETAETKIARFSRIYTFTLALATACHYGVVGYVVLKSESAAGVAPLEMLGQILRPTWPWSTAPMASLEKGILALLQWDMYCASLATWSWLAYMAYARAGVGQVVMDLGKAVMWSCVVGPGGAALAVVWGRDVAALRDAAGKKKTG</sequence>
<organism evidence="3 4">
    <name type="scientific">Colletotrichum fructicola (strain Nara gc5)</name>
    <name type="common">Anthracnose fungus</name>
    <name type="synonym">Colletotrichum gloeosporioides (strain Nara gc5)</name>
    <dbReference type="NCBI Taxonomy" id="1213859"/>
    <lineage>
        <taxon>Eukaryota</taxon>
        <taxon>Fungi</taxon>
        <taxon>Dikarya</taxon>
        <taxon>Ascomycota</taxon>
        <taxon>Pezizomycotina</taxon>
        <taxon>Sordariomycetes</taxon>
        <taxon>Hypocreomycetidae</taxon>
        <taxon>Glomerellales</taxon>
        <taxon>Glomerellaceae</taxon>
        <taxon>Colletotrichum</taxon>
        <taxon>Colletotrichum gloeosporioides species complex</taxon>
    </lineage>
</organism>
<dbReference type="GeneID" id="43621372"/>
<keyword evidence="4" id="KW-1185">Reference proteome</keyword>
<evidence type="ECO:0000313" key="4">
    <source>
        <dbReference type="Proteomes" id="UP000011096"/>
    </source>
</evidence>
<feature type="transmembrane region" description="Helical" evidence="1">
    <location>
        <begin position="190"/>
        <end position="209"/>
    </location>
</feature>
<protein>
    <submittedName>
        <fullName evidence="3">Epoxide hydrolase aurD</fullName>
    </submittedName>
</protein>
<feature type="transmembrane region" description="Helical" evidence="1">
    <location>
        <begin position="71"/>
        <end position="93"/>
    </location>
</feature>
<proteinExistence type="predicted"/>
<keyword evidence="2" id="KW-0732">Signal</keyword>
<reference evidence="3 4" key="1">
    <citation type="submission" date="2012-08" db="EMBL/GenBank/DDBJ databases">
        <authorList>
            <person name="Gan P.H.P."/>
            <person name="Ikeda K."/>
            <person name="Irieda H."/>
            <person name="Narusaka M."/>
            <person name="O'Connell R.J."/>
            <person name="Narusaka Y."/>
            <person name="Takano Y."/>
            <person name="Kubo Y."/>
            <person name="Shirasu K."/>
        </authorList>
    </citation>
    <scope>NUCLEOTIDE SEQUENCE [LARGE SCALE GENOMIC DNA]</scope>
    <source>
        <strain evidence="3 4">Nara gc5</strain>
    </source>
</reference>
<feature type="chain" id="PRO_5029573077" evidence="2">
    <location>
        <begin position="20"/>
        <end position="364"/>
    </location>
</feature>
<dbReference type="GO" id="GO:0016787">
    <property type="term" value="F:hydrolase activity"/>
    <property type="evidence" value="ECO:0007669"/>
    <property type="project" value="UniProtKB-KW"/>
</dbReference>
<dbReference type="OrthoDB" id="72269at2759"/>
<feature type="signal peptide" evidence="2">
    <location>
        <begin position="1"/>
        <end position="19"/>
    </location>
</feature>
<feature type="transmembrane region" description="Helical" evidence="1">
    <location>
        <begin position="329"/>
        <end position="347"/>
    </location>
</feature>
<feature type="transmembrane region" description="Helical" evidence="1">
    <location>
        <begin position="114"/>
        <end position="133"/>
    </location>
</feature>
<comment type="caution">
    <text evidence="3">The sequence shown here is derived from an EMBL/GenBank/DDBJ whole genome shotgun (WGS) entry which is preliminary data.</text>
</comment>